<reference evidence="2" key="1">
    <citation type="submission" date="2022-10" db="EMBL/GenBank/DDBJ databases">
        <title>The WGS of Solirubrobacter sp. CPCC 204708.</title>
        <authorList>
            <person name="Jiang Z."/>
        </authorList>
    </citation>
    <scope>NUCLEOTIDE SEQUENCE</scope>
    <source>
        <strain evidence="2">CPCC 204708</strain>
    </source>
</reference>
<organism evidence="2 3">
    <name type="scientific">Solirubrobacter deserti</name>
    <dbReference type="NCBI Taxonomy" id="2282478"/>
    <lineage>
        <taxon>Bacteria</taxon>
        <taxon>Bacillati</taxon>
        <taxon>Actinomycetota</taxon>
        <taxon>Thermoleophilia</taxon>
        <taxon>Solirubrobacterales</taxon>
        <taxon>Solirubrobacteraceae</taxon>
        <taxon>Solirubrobacter</taxon>
    </lineage>
</organism>
<feature type="domain" description="STAS" evidence="1">
    <location>
        <begin position="22"/>
        <end position="106"/>
    </location>
</feature>
<proteinExistence type="predicted"/>
<gene>
    <name evidence="2" type="ORF">OJ962_29070</name>
</gene>
<dbReference type="InterPro" id="IPR036513">
    <property type="entry name" value="STAS_dom_sf"/>
</dbReference>
<evidence type="ECO:0000313" key="3">
    <source>
        <dbReference type="Proteomes" id="UP001147700"/>
    </source>
</evidence>
<dbReference type="SUPFAM" id="SSF52091">
    <property type="entry name" value="SpoIIaa-like"/>
    <property type="match status" value="1"/>
</dbReference>
<name>A0ABT4RTL2_9ACTN</name>
<dbReference type="Gene3D" id="3.30.750.24">
    <property type="entry name" value="STAS domain"/>
    <property type="match status" value="1"/>
</dbReference>
<dbReference type="InterPro" id="IPR002645">
    <property type="entry name" value="STAS_dom"/>
</dbReference>
<evidence type="ECO:0000259" key="1">
    <source>
        <dbReference type="PROSITE" id="PS50801"/>
    </source>
</evidence>
<dbReference type="CDD" id="cd07043">
    <property type="entry name" value="STAS_anti-anti-sigma_factors"/>
    <property type="match status" value="1"/>
</dbReference>
<dbReference type="RefSeq" id="WP_202953522.1">
    <property type="nucleotide sequence ID" value="NZ_JAPCID010000060.1"/>
</dbReference>
<comment type="caution">
    <text evidence="2">The sequence shown here is derived from an EMBL/GenBank/DDBJ whole genome shotgun (WGS) entry which is preliminary data.</text>
</comment>
<evidence type="ECO:0000313" key="2">
    <source>
        <dbReference type="EMBL" id="MDA0141580.1"/>
    </source>
</evidence>
<keyword evidence="3" id="KW-1185">Reference proteome</keyword>
<dbReference type="Pfam" id="PF13466">
    <property type="entry name" value="STAS_2"/>
    <property type="match status" value="1"/>
</dbReference>
<dbReference type="InterPro" id="IPR058548">
    <property type="entry name" value="MlaB-like_STAS"/>
</dbReference>
<sequence>MTVIPHPGFDARTRQDGVGTTLALSGELDCATAELAYAEVKLAAAVAHELTIDPRGLTFMDAAGLHVLLYAREQFARLSIVRGNAHVERLIELAGLSARFMFVSAR</sequence>
<dbReference type="EMBL" id="JAPCID010000060">
    <property type="protein sequence ID" value="MDA0141580.1"/>
    <property type="molecule type" value="Genomic_DNA"/>
</dbReference>
<accession>A0ABT4RTL2</accession>
<dbReference type="PROSITE" id="PS50801">
    <property type="entry name" value="STAS"/>
    <property type="match status" value="1"/>
</dbReference>
<dbReference type="Proteomes" id="UP001147700">
    <property type="component" value="Unassembled WGS sequence"/>
</dbReference>
<protein>
    <submittedName>
        <fullName evidence="2">STAS domain-containing protein</fullName>
    </submittedName>
</protein>